<dbReference type="InterPro" id="IPR036526">
    <property type="entry name" value="C-N_Hydrolase_sf"/>
</dbReference>
<gene>
    <name evidence="3" type="ORF">UV76_C0011G0019</name>
</gene>
<evidence type="ECO:0000256" key="1">
    <source>
        <dbReference type="ARBA" id="ARBA00022801"/>
    </source>
</evidence>
<dbReference type="InterPro" id="IPR003010">
    <property type="entry name" value="C-N_Hydrolase"/>
</dbReference>
<evidence type="ECO:0000259" key="2">
    <source>
        <dbReference type="PROSITE" id="PS50263"/>
    </source>
</evidence>
<accession>A0A0G1FZF0</accession>
<dbReference type="PANTHER" id="PTHR43674">
    <property type="entry name" value="NITRILASE C965.09-RELATED"/>
    <property type="match status" value="1"/>
</dbReference>
<evidence type="ECO:0000313" key="3">
    <source>
        <dbReference type="EMBL" id="KKT00347.1"/>
    </source>
</evidence>
<dbReference type="PANTHER" id="PTHR43674:SF2">
    <property type="entry name" value="BETA-UREIDOPROPIONASE"/>
    <property type="match status" value="1"/>
</dbReference>
<name>A0A0G1FZF0_9BACT</name>
<comment type="caution">
    <text evidence="3">The sequence shown here is derived from an EMBL/GenBank/DDBJ whole genome shotgun (WGS) entry which is preliminary data.</text>
</comment>
<keyword evidence="1 3" id="KW-0378">Hydrolase</keyword>
<sequence>MTSKIKNKFVTIAGIQTSVSLDLDANLAKTARLVGQAAQKGAKIICLEELFRTPYFPQYRSVKKDDFAETIPGESTKIFSALAKKYEVIIIVPVFEKDKKGDYHNSAVVINASGKLMPTYRKIHIPQDPLFYEKNYFKEGNGEYRIYKTKYATFAVLICYDQWFPEAARAVKLAGADIIFYPTAIGNILGEKQKEGDWHNAWETIMRGHAIANSLYVVAVNRVGRENKLNFWGQSFVCDAFGKIIKKAGKSKNEILISKINLTGNKAISKEWGFLRNRRSDTYRAMIEKN</sequence>
<dbReference type="Gene3D" id="3.60.110.10">
    <property type="entry name" value="Carbon-nitrogen hydrolase"/>
    <property type="match status" value="1"/>
</dbReference>
<dbReference type="GO" id="GO:0050126">
    <property type="term" value="F:N-carbamoylputrescine amidase activity"/>
    <property type="evidence" value="ECO:0007669"/>
    <property type="project" value="TreeGrafter"/>
</dbReference>
<dbReference type="InterPro" id="IPR050345">
    <property type="entry name" value="Aliph_Amidase/BUP"/>
</dbReference>
<dbReference type="AlphaFoldDB" id="A0A0G1FZF0"/>
<dbReference type="SUPFAM" id="SSF56317">
    <property type="entry name" value="Carbon-nitrogen hydrolase"/>
    <property type="match status" value="1"/>
</dbReference>
<evidence type="ECO:0000313" key="4">
    <source>
        <dbReference type="Proteomes" id="UP000034646"/>
    </source>
</evidence>
<dbReference type="STRING" id="1618738.UV76_C0011G0019"/>
<dbReference type="EMBL" id="LCFS01000011">
    <property type="protein sequence ID" value="KKT00347.1"/>
    <property type="molecule type" value="Genomic_DNA"/>
</dbReference>
<dbReference type="GO" id="GO:0033388">
    <property type="term" value="P:putrescine biosynthetic process from arginine"/>
    <property type="evidence" value="ECO:0007669"/>
    <property type="project" value="TreeGrafter"/>
</dbReference>
<protein>
    <submittedName>
        <fullName evidence="3">Porphyromonas-type peptidyl-arginine deiminase/hydrolase fusion protein</fullName>
    </submittedName>
</protein>
<dbReference type="Proteomes" id="UP000034646">
    <property type="component" value="Unassembled WGS sequence"/>
</dbReference>
<feature type="domain" description="CN hydrolase" evidence="2">
    <location>
        <begin position="10"/>
        <end position="262"/>
    </location>
</feature>
<dbReference type="Pfam" id="PF00795">
    <property type="entry name" value="CN_hydrolase"/>
    <property type="match status" value="1"/>
</dbReference>
<organism evidence="3 4">
    <name type="scientific">Candidatus Nomurabacteria bacterium GW2011_GWA2_43_15</name>
    <dbReference type="NCBI Taxonomy" id="1618738"/>
    <lineage>
        <taxon>Bacteria</taxon>
        <taxon>Candidatus Nomuraibacteriota</taxon>
    </lineage>
</organism>
<dbReference type="CDD" id="cd07573">
    <property type="entry name" value="CPA"/>
    <property type="match status" value="1"/>
</dbReference>
<proteinExistence type="predicted"/>
<reference evidence="3 4" key="1">
    <citation type="journal article" date="2015" name="Nature">
        <title>rRNA introns, odd ribosomes, and small enigmatic genomes across a large radiation of phyla.</title>
        <authorList>
            <person name="Brown C.T."/>
            <person name="Hug L.A."/>
            <person name="Thomas B.C."/>
            <person name="Sharon I."/>
            <person name="Castelle C.J."/>
            <person name="Singh A."/>
            <person name="Wilkins M.J."/>
            <person name="Williams K.H."/>
            <person name="Banfield J.F."/>
        </authorList>
    </citation>
    <scope>NUCLEOTIDE SEQUENCE [LARGE SCALE GENOMIC DNA]</scope>
</reference>
<dbReference type="PROSITE" id="PS50263">
    <property type="entry name" value="CN_HYDROLASE"/>
    <property type="match status" value="1"/>
</dbReference>